<protein>
    <submittedName>
        <fullName evidence="1">Uncharacterized protein</fullName>
    </submittedName>
</protein>
<dbReference type="RefSeq" id="WP_268794143.1">
    <property type="nucleotide sequence ID" value="NZ_FUWM01000018.1"/>
</dbReference>
<dbReference type="STRING" id="142842.SAMN02745118_02086"/>
<evidence type="ECO:0000313" key="2">
    <source>
        <dbReference type="Proteomes" id="UP000190625"/>
    </source>
</evidence>
<keyword evidence="2" id="KW-1185">Reference proteome</keyword>
<dbReference type="EMBL" id="FUWM01000018">
    <property type="protein sequence ID" value="SJZ88169.1"/>
    <property type="molecule type" value="Genomic_DNA"/>
</dbReference>
<organism evidence="1 2">
    <name type="scientific">Selenihalanaerobacter shriftii</name>
    <dbReference type="NCBI Taxonomy" id="142842"/>
    <lineage>
        <taxon>Bacteria</taxon>
        <taxon>Bacillati</taxon>
        <taxon>Bacillota</taxon>
        <taxon>Clostridia</taxon>
        <taxon>Halanaerobiales</taxon>
        <taxon>Halobacteroidaceae</taxon>
        <taxon>Selenihalanaerobacter</taxon>
    </lineage>
</organism>
<dbReference type="Proteomes" id="UP000190625">
    <property type="component" value="Unassembled WGS sequence"/>
</dbReference>
<reference evidence="2" key="1">
    <citation type="submission" date="2017-02" db="EMBL/GenBank/DDBJ databases">
        <authorList>
            <person name="Varghese N."/>
            <person name="Submissions S."/>
        </authorList>
    </citation>
    <scope>NUCLEOTIDE SEQUENCE [LARGE SCALE GENOMIC DNA]</scope>
    <source>
        <strain evidence="2">ATCC BAA-73</strain>
    </source>
</reference>
<proteinExistence type="predicted"/>
<dbReference type="AlphaFoldDB" id="A0A1T4P9P1"/>
<sequence>MVIVWFLLFSGLLWLIINHPIKKKEKRKDNYGYFFDYKNNSKDD</sequence>
<gene>
    <name evidence="1" type="ORF">SAMN02745118_02086</name>
</gene>
<evidence type="ECO:0000313" key="1">
    <source>
        <dbReference type="EMBL" id="SJZ88169.1"/>
    </source>
</evidence>
<accession>A0A1T4P9P1</accession>
<name>A0A1T4P9P1_9FIRM</name>